<gene>
    <name evidence="1" type="ORF">OVN521_LOCUS40037</name>
</gene>
<organism evidence="1 2">
    <name type="scientific">Rotaria magnacalcarata</name>
    <dbReference type="NCBI Taxonomy" id="392030"/>
    <lineage>
        <taxon>Eukaryota</taxon>
        <taxon>Metazoa</taxon>
        <taxon>Spiralia</taxon>
        <taxon>Gnathifera</taxon>
        <taxon>Rotifera</taxon>
        <taxon>Eurotatoria</taxon>
        <taxon>Bdelloidea</taxon>
        <taxon>Philodinida</taxon>
        <taxon>Philodinidae</taxon>
        <taxon>Rotaria</taxon>
    </lineage>
</organism>
<comment type="caution">
    <text evidence="1">The sequence shown here is derived from an EMBL/GenBank/DDBJ whole genome shotgun (WGS) entry which is preliminary data.</text>
</comment>
<dbReference type="AlphaFoldDB" id="A0A820UNX1"/>
<accession>A0A820UNX1</accession>
<dbReference type="EMBL" id="CAJOBG010051522">
    <property type="protein sequence ID" value="CAF4488073.1"/>
    <property type="molecule type" value="Genomic_DNA"/>
</dbReference>
<protein>
    <submittedName>
        <fullName evidence="1">Uncharacterized protein</fullName>
    </submittedName>
</protein>
<keyword evidence="2" id="KW-1185">Reference proteome</keyword>
<proteinExistence type="predicted"/>
<reference evidence="1" key="1">
    <citation type="submission" date="2021-02" db="EMBL/GenBank/DDBJ databases">
        <authorList>
            <person name="Nowell W R."/>
        </authorList>
    </citation>
    <scope>NUCLEOTIDE SEQUENCE</scope>
</reference>
<evidence type="ECO:0000313" key="2">
    <source>
        <dbReference type="Proteomes" id="UP000663866"/>
    </source>
</evidence>
<sequence length="101" mass="12146">NRFEEIEQHKPSAFEQLAWLTQQQIEEIEQHTMEYIQAHQNWLANQQQPVNHCMQMPMQFTTPTLVVNHPPITRTIPAYPQREDIPQQLLYQPVFLYPSYK</sequence>
<feature type="non-terminal residue" evidence="1">
    <location>
        <position position="1"/>
    </location>
</feature>
<dbReference type="Proteomes" id="UP000663866">
    <property type="component" value="Unassembled WGS sequence"/>
</dbReference>
<evidence type="ECO:0000313" key="1">
    <source>
        <dbReference type="EMBL" id="CAF4488073.1"/>
    </source>
</evidence>
<name>A0A820UNX1_9BILA</name>